<evidence type="ECO:0000256" key="1">
    <source>
        <dbReference type="SAM" id="MobiDB-lite"/>
    </source>
</evidence>
<keyword evidence="3" id="KW-1185">Reference proteome</keyword>
<dbReference type="AlphaFoldDB" id="A0A1G9YQL9"/>
<dbReference type="InterPro" id="IPR027417">
    <property type="entry name" value="P-loop_NTPase"/>
</dbReference>
<reference evidence="3" key="1">
    <citation type="submission" date="2016-10" db="EMBL/GenBank/DDBJ databases">
        <authorList>
            <person name="Varghese N."/>
            <person name="Submissions S."/>
        </authorList>
    </citation>
    <scope>NUCLEOTIDE SEQUENCE [LARGE SCALE GENOMIC DNA]</scope>
    <source>
        <strain evidence="3">CGMCC 4.7042</strain>
    </source>
</reference>
<feature type="region of interest" description="Disordered" evidence="1">
    <location>
        <begin position="206"/>
        <end position="238"/>
    </location>
</feature>
<dbReference type="EMBL" id="FNHI01000019">
    <property type="protein sequence ID" value="SDN11372.1"/>
    <property type="molecule type" value="Genomic_DNA"/>
</dbReference>
<dbReference type="Pfam" id="PF07931">
    <property type="entry name" value="CPT"/>
    <property type="match status" value="1"/>
</dbReference>
<protein>
    <submittedName>
        <fullName evidence="2">Chloramphenicol 3-O phosphotransferase</fullName>
    </submittedName>
</protein>
<dbReference type="Gene3D" id="3.40.50.300">
    <property type="entry name" value="P-loop containing nucleotide triphosphate hydrolases"/>
    <property type="match status" value="1"/>
</dbReference>
<organism evidence="2 3">
    <name type="scientific">Streptomyces wuyuanensis</name>
    <dbReference type="NCBI Taxonomy" id="1196353"/>
    <lineage>
        <taxon>Bacteria</taxon>
        <taxon>Bacillati</taxon>
        <taxon>Actinomycetota</taxon>
        <taxon>Actinomycetes</taxon>
        <taxon>Kitasatosporales</taxon>
        <taxon>Streptomycetaceae</taxon>
        <taxon>Streptomyces</taxon>
    </lineage>
</organism>
<evidence type="ECO:0000313" key="2">
    <source>
        <dbReference type="EMBL" id="SDN11372.1"/>
    </source>
</evidence>
<dbReference type="STRING" id="1196353.SAMN05444921_11981"/>
<feature type="region of interest" description="Disordered" evidence="1">
    <location>
        <begin position="1"/>
        <end position="20"/>
    </location>
</feature>
<evidence type="ECO:0000313" key="3">
    <source>
        <dbReference type="Proteomes" id="UP000199063"/>
    </source>
</evidence>
<sequence length="238" mass="25785">MPGSRRGGAPEPKVPGTVPGGTSSGLIVFLNGTSSSGKSSIARELLRILDEPWFHLPVDAFHAMRSSREVAPEELPLILRRTWTGFHRAVAGMAAAGNNVVVDHVLSEEWRLVDCLELFDPRKVVLVGVRCSLDELLRRESARGDRPPGLAARQFPQVHSYGPYDVECDTTTTDPVDCARQISSYLARRSFPTAFEQLRAELLPDGHGAGGDTLFPGPRLERATPTDGSGCPPPGQRP</sequence>
<dbReference type="OrthoDB" id="67453at2"/>
<dbReference type="Proteomes" id="UP000199063">
    <property type="component" value="Unassembled WGS sequence"/>
</dbReference>
<accession>A0A1G9YQL9</accession>
<dbReference type="GO" id="GO:0016740">
    <property type="term" value="F:transferase activity"/>
    <property type="evidence" value="ECO:0007669"/>
    <property type="project" value="UniProtKB-KW"/>
</dbReference>
<gene>
    <name evidence="2" type="ORF">SAMN05444921_11981</name>
</gene>
<dbReference type="RefSeq" id="WP_093658844.1">
    <property type="nucleotide sequence ID" value="NZ_FNHI01000019.1"/>
</dbReference>
<proteinExistence type="predicted"/>
<name>A0A1G9YQL9_9ACTN</name>
<dbReference type="SUPFAM" id="SSF52540">
    <property type="entry name" value="P-loop containing nucleoside triphosphate hydrolases"/>
    <property type="match status" value="1"/>
</dbReference>
<dbReference type="GeneID" id="40832390"/>
<keyword evidence="2" id="KW-0808">Transferase</keyword>